<dbReference type="Proteomes" id="UP000799770">
    <property type="component" value="Unassembled WGS sequence"/>
</dbReference>
<evidence type="ECO:0000256" key="1">
    <source>
        <dbReference type="SAM" id="SignalP"/>
    </source>
</evidence>
<organism evidence="2 3">
    <name type="scientific">Lophiotrema nucula</name>
    <dbReference type="NCBI Taxonomy" id="690887"/>
    <lineage>
        <taxon>Eukaryota</taxon>
        <taxon>Fungi</taxon>
        <taxon>Dikarya</taxon>
        <taxon>Ascomycota</taxon>
        <taxon>Pezizomycotina</taxon>
        <taxon>Dothideomycetes</taxon>
        <taxon>Pleosporomycetidae</taxon>
        <taxon>Pleosporales</taxon>
        <taxon>Lophiotremataceae</taxon>
        <taxon>Lophiotrema</taxon>
    </lineage>
</organism>
<sequence>MIALKTYFLIFLVLAAIVFAAPGTAPTSAAIDASTITEASLGPIMDSNQEADCTGCKNKHRHCVVDCRNNVGGPCIWECKKEICGNIGCRTFCNWLFGC</sequence>
<evidence type="ECO:0000313" key="2">
    <source>
        <dbReference type="EMBL" id="KAF2108500.1"/>
    </source>
</evidence>
<gene>
    <name evidence="2" type="ORF">BDV96DRAFT_652749</name>
</gene>
<accession>A0A6A5YNE7</accession>
<protein>
    <submittedName>
        <fullName evidence="2">Uncharacterized protein</fullName>
    </submittedName>
</protein>
<proteinExistence type="predicted"/>
<name>A0A6A5YNE7_9PLEO</name>
<reference evidence="2" key="1">
    <citation type="journal article" date="2020" name="Stud. Mycol.">
        <title>101 Dothideomycetes genomes: a test case for predicting lifestyles and emergence of pathogens.</title>
        <authorList>
            <person name="Haridas S."/>
            <person name="Albert R."/>
            <person name="Binder M."/>
            <person name="Bloem J."/>
            <person name="Labutti K."/>
            <person name="Salamov A."/>
            <person name="Andreopoulos B."/>
            <person name="Baker S."/>
            <person name="Barry K."/>
            <person name="Bills G."/>
            <person name="Bluhm B."/>
            <person name="Cannon C."/>
            <person name="Castanera R."/>
            <person name="Culley D."/>
            <person name="Daum C."/>
            <person name="Ezra D."/>
            <person name="Gonzalez J."/>
            <person name="Henrissat B."/>
            <person name="Kuo A."/>
            <person name="Liang C."/>
            <person name="Lipzen A."/>
            <person name="Lutzoni F."/>
            <person name="Magnuson J."/>
            <person name="Mondo S."/>
            <person name="Nolan M."/>
            <person name="Ohm R."/>
            <person name="Pangilinan J."/>
            <person name="Park H.-J."/>
            <person name="Ramirez L."/>
            <person name="Alfaro M."/>
            <person name="Sun H."/>
            <person name="Tritt A."/>
            <person name="Yoshinaga Y."/>
            <person name="Zwiers L.-H."/>
            <person name="Turgeon B."/>
            <person name="Goodwin S."/>
            <person name="Spatafora J."/>
            <person name="Crous P."/>
            <person name="Grigoriev I."/>
        </authorList>
    </citation>
    <scope>NUCLEOTIDE SEQUENCE</scope>
    <source>
        <strain evidence="2">CBS 627.86</strain>
    </source>
</reference>
<evidence type="ECO:0000313" key="3">
    <source>
        <dbReference type="Proteomes" id="UP000799770"/>
    </source>
</evidence>
<dbReference type="AlphaFoldDB" id="A0A6A5YNE7"/>
<feature type="chain" id="PRO_5025567819" evidence="1">
    <location>
        <begin position="21"/>
        <end position="99"/>
    </location>
</feature>
<keyword evidence="3" id="KW-1185">Reference proteome</keyword>
<keyword evidence="1" id="KW-0732">Signal</keyword>
<feature type="signal peptide" evidence="1">
    <location>
        <begin position="1"/>
        <end position="20"/>
    </location>
</feature>
<dbReference type="EMBL" id="ML977347">
    <property type="protein sequence ID" value="KAF2108500.1"/>
    <property type="molecule type" value="Genomic_DNA"/>
</dbReference>